<feature type="non-terminal residue" evidence="1">
    <location>
        <position position="153"/>
    </location>
</feature>
<name>A0A383DQJ8_9ZZZZ</name>
<gene>
    <name evidence="1" type="ORF">METZ01_LOCUS499625</name>
</gene>
<protein>
    <submittedName>
        <fullName evidence="1">Uncharacterized protein</fullName>
    </submittedName>
</protein>
<organism evidence="1">
    <name type="scientific">marine metagenome</name>
    <dbReference type="NCBI Taxonomy" id="408172"/>
    <lineage>
        <taxon>unclassified sequences</taxon>
        <taxon>metagenomes</taxon>
        <taxon>ecological metagenomes</taxon>
    </lineage>
</organism>
<dbReference type="AlphaFoldDB" id="A0A383DQJ8"/>
<sequence>MLNRLFYIYFIVGVLLGSEKETQDIVDTSVSFSSIDFEVVKNGKSNKHYIWIHGDEKTANMAIKYHLNLYNGTAFLINSEEREVVYYDTKIDPNRIFSRSGSFKTLTKFKLEWAPGIVKKALDELDQERGQFLDILFPDSGGVLIAVHNNFRG</sequence>
<reference evidence="1" key="1">
    <citation type="submission" date="2018-05" db="EMBL/GenBank/DDBJ databases">
        <authorList>
            <person name="Lanie J.A."/>
            <person name="Ng W.-L."/>
            <person name="Kazmierczak K.M."/>
            <person name="Andrzejewski T.M."/>
            <person name="Davidsen T.M."/>
            <person name="Wayne K.J."/>
            <person name="Tettelin H."/>
            <person name="Glass J.I."/>
            <person name="Rusch D."/>
            <person name="Podicherti R."/>
            <person name="Tsui H.-C.T."/>
            <person name="Winkler M.E."/>
        </authorList>
    </citation>
    <scope>NUCLEOTIDE SEQUENCE</scope>
</reference>
<evidence type="ECO:0000313" key="1">
    <source>
        <dbReference type="EMBL" id="SVE46771.1"/>
    </source>
</evidence>
<accession>A0A383DQJ8</accession>
<proteinExistence type="predicted"/>
<dbReference type="EMBL" id="UINC01219341">
    <property type="protein sequence ID" value="SVE46771.1"/>
    <property type="molecule type" value="Genomic_DNA"/>
</dbReference>